<protein>
    <recommendedName>
        <fullName evidence="9">MFS transporter</fullName>
    </recommendedName>
</protein>
<dbReference type="InterPro" id="IPR036259">
    <property type="entry name" value="MFS_trans_sf"/>
</dbReference>
<evidence type="ECO:0000256" key="6">
    <source>
        <dbReference type="SAM" id="Phobius"/>
    </source>
</evidence>
<feature type="transmembrane region" description="Helical" evidence="6">
    <location>
        <begin position="322"/>
        <end position="344"/>
    </location>
</feature>
<keyword evidence="5 6" id="KW-0472">Membrane</keyword>
<dbReference type="Pfam" id="PF07690">
    <property type="entry name" value="MFS_1"/>
    <property type="match status" value="1"/>
</dbReference>
<dbReference type="CDD" id="cd06173">
    <property type="entry name" value="MFS_MefA_like"/>
    <property type="match status" value="1"/>
</dbReference>
<dbReference type="EMBL" id="BAAART010000055">
    <property type="protein sequence ID" value="GAA2230774.1"/>
    <property type="molecule type" value="Genomic_DNA"/>
</dbReference>
<keyword evidence="2" id="KW-1003">Cell membrane</keyword>
<name>A0ABN3DGP5_9ACTN</name>
<reference evidence="7 8" key="1">
    <citation type="journal article" date="2019" name="Int. J. Syst. Evol. Microbiol.">
        <title>The Global Catalogue of Microorganisms (GCM) 10K type strain sequencing project: providing services to taxonomists for standard genome sequencing and annotation.</title>
        <authorList>
            <consortium name="The Broad Institute Genomics Platform"/>
            <consortium name="The Broad Institute Genome Sequencing Center for Infectious Disease"/>
            <person name="Wu L."/>
            <person name="Ma J."/>
        </authorList>
    </citation>
    <scope>NUCLEOTIDE SEQUENCE [LARGE SCALE GENOMIC DNA]</scope>
    <source>
        <strain evidence="7 8">JCM 3053</strain>
    </source>
</reference>
<evidence type="ECO:0000313" key="7">
    <source>
        <dbReference type="EMBL" id="GAA2230774.1"/>
    </source>
</evidence>
<dbReference type="PANTHER" id="PTHR23513">
    <property type="entry name" value="INTEGRAL MEMBRANE EFFLUX PROTEIN-RELATED"/>
    <property type="match status" value="1"/>
</dbReference>
<evidence type="ECO:0000256" key="4">
    <source>
        <dbReference type="ARBA" id="ARBA00022989"/>
    </source>
</evidence>
<evidence type="ECO:0000256" key="3">
    <source>
        <dbReference type="ARBA" id="ARBA00022692"/>
    </source>
</evidence>
<dbReference type="PANTHER" id="PTHR23513:SF11">
    <property type="entry name" value="STAPHYLOFERRIN A TRANSPORTER"/>
    <property type="match status" value="1"/>
</dbReference>
<dbReference type="RefSeq" id="WP_234847191.1">
    <property type="nucleotide sequence ID" value="NZ_BAAART010000055.1"/>
</dbReference>
<feature type="transmembrane region" description="Helical" evidence="6">
    <location>
        <begin position="177"/>
        <end position="196"/>
    </location>
</feature>
<proteinExistence type="predicted"/>
<feature type="transmembrane region" description="Helical" evidence="6">
    <location>
        <begin position="90"/>
        <end position="121"/>
    </location>
</feature>
<feature type="transmembrane region" description="Helical" evidence="6">
    <location>
        <begin position="24"/>
        <end position="49"/>
    </location>
</feature>
<comment type="caution">
    <text evidence="7">The sequence shown here is derived from an EMBL/GenBank/DDBJ whole genome shotgun (WGS) entry which is preliminary data.</text>
</comment>
<feature type="transmembrane region" description="Helical" evidence="6">
    <location>
        <begin position="387"/>
        <end position="404"/>
    </location>
</feature>
<evidence type="ECO:0000313" key="8">
    <source>
        <dbReference type="Proteomes" id="UP001501474"/>
    </source>
</evidence>
<keyword evidence="3 6" id="KW-0812">Transmembrane</keyword>
<evidence type="ECO:0000256" key="2">
    <source>
        <dbReference type="ARBA" id="ARBA00022475"/>
    </source>
</evidence>
<evidence type="ECO:0000256" key="1">
    <source>
        <dbReference type="ARBA" id="ARBA00004651"/>
    </source>
</evidence>
<dbReference type="InterPro" id="IPR011701">
    <property type="entry name" value="MFS"/>
</dbReference>
<keyword evidence="8" id="KW-1185">Reference proteome</keyword>
<organism evidence="7 8">
    <name type="scientific">Streptomyces indiaensis</name>
    <dbReference type="NCBI Taxonomy" id="284033"/>
    <lineage>
        <taxon>Bacteria</taxon>
        <taxon>Bacillati</taxon>
        <taxon>Actinomycetota</taxon>
        <taxon>Actinomycetes</taxon>
        <taxon>Kitasatosporales</taxon>
        <taxon>Streptomycetaceae</taxon>
        <taxon>Streptomyces</taxon>
    </lineage>
</organism>
<feature type="transmembrane region" description="Helical" evidence="6">
    <location>
        <begin position="152"/>
        <end position="172"/>
    </location>
</feature>
<dbReference type="Proteomes" id="UP001501474">
    <property type="component" value="Unassembled WGS sequence"/>
</dbReference>
<dbReference type="SUPFAM" id="SSF103473">
    <property type="entry name" value="MFS general substrate transporter"/>
    <property type="match status" value="1"/>
</dbReference>
<evidence type="ECO:0008006" key="9">
    <source>
        <dbReference type="Google" id="ProtNLM"/>
    </source>
</evidence>
<feature type="transmembrane region" description="Helical" evidence="6">
    <location>
        <begin position="264"/>
        <end position="287"/>
    </location>
</feature>
<gene>
    <name evidence="7" type="ORF">GCM10010104_25560</name>
</gene>
<comment type="subcellular location">
    <subcellularLocation>
        <location evidence="1">Cell membrane</location>
        <topology evidence="1">Multi-pass membrane protein</topology>
    </subcellularLocation>
</comment>
<sequence>MTSAPTPEQRATYREVLSDRRFRLLFVTRILTVSADSLRIVTLSTLVFAATGSPLFGALAFGIGFLPQVAGSLLLGALADRARPRRVITVGYGIQCAAAAVMGATHLSVAAVLFLIAAVAFTTPAVSGASNRLIAERLTGDAYVLGRSLSNMSVSAAQLAGLAAGGAAVGFLGPQRALLVSAGVYLAAAAAVRLQLPDLPPAQQTAGHEAPQTNGSLLRLSWSGNTKLLAEPRVRSLLFAQWVPPALVAGAESLVVPFTSGHGMLAGSAGLLLACLPLGMFVGDLAIGRFLRPAARERLVVPLIVVLGLPLVGFALEPSRVVGAALLLVSGTGFAYALGLQRPFLEAVPEARRGQAFALLTAGLMSVQGVGPVLFGAVAELTGSGDAMALAGLATVCMAAWLVIK</sequence>
<accession>A0ABN3DGP5</accession>
<feature type="transmembrane region" description="Helical" evidence="6">
    <location>
        <begin position="55"/>
        <end position="78"/>
    </location>
</feature>
<feature type="transmembrane region" description="Helical" evidence="6">
    <location>
        <begin position="356"/>
        <end position="375"/>
    </location>
</feature>
<evidence type="ECO:0000256" key="5">
    <source>
        <dbReference type="ARBA" id="ARBA00023136"/>
    </source>
</evidence>
<dbReference type="Gene3D" id="1.20.1250.20">
    <property type="entry name" value="MFS general substrate transporter like domains"/>
    <property type="match status" value="1"/>
</dbReference>
<feature type="transmembrane region" description="Helical" evidence="6">
    <location>
        <begin position="299"/>
        <end position="316"/>
    </location>
</feature>
<keyword evidence="4 6" id="KW-1133">Transmembrane helix</keyword>